<evidence type="ECO:0008006" key="4">
    <source>
        <dbReference type="Google" id="ProtNLM"/>
    </source>
</evidence>
<keyword evidence="1" id="KW-0812">Transmembrane</keyword>
<dbReference type="Proteomes" id="UP000595618">
    <property type="component" value="Chromosome"/>
</dbReference>
<proteinExistence type="predicted"/>
<dbReference type="AlphaFoldDB" id="A0A7T5RK95"/>
<evidence type="ECO:0000313" key="3">
    <source>
        <dbReference type="Proteomes" id="UP000595618"/>
    </source>
</evidence>
<protein>
    <recommendedName>
        <fullName evidence="4">DUF502 domain-containing protein</fullName>
    </recommendedName>
</protein>
<dbReference type="EMBL" id="CP066690">
    <property type="protein sequence ID" value="QQG45662.1"/>
    <property type="molecule type" value="Genomic_DNA"/>
</dbReference>
<accession>A0A7T5RK95</accession>
<feature type="transmembrane region" description="Helical" evidence="1">
    <location>
        <begin position="7"/>
        <end position="32"/>
    </location>
</feature>
<evidence type="ECO:0000256" key="1">
    <source>
        <dbReference type="SAM" id="Phobius"/>
    </source>
</evidence>
<name>A0A7T5RK95_9BACT</name>
<keyword evidence="1" id="KW-1133">Transmembrane helix</keyword>
<sequence length="217" mass="24457">MRKYTWPVFVGFITLLMLLLPIKLVGVIVTYFDDLWNVTVWQPFLGRSLPLAGLIASVVIFYLVGKLAETKWGIWVNENILQHIPILGGFLSSFNPNTKKVLEETNGFIIARYLSEWRPAKLMSVLKKKDGYFGVVMFFTFPPTPQFIPDDSPIYVLENPEGKYDVIPNRVAFKLEVSAGTAVPENCIEGAVLTTMGEFIRARNLIRKPNPTSNNGS</sequence>
<organism evidence="2 3">
    <name type="scientific">Candidatus Sungiibacteriota bacterium</name>
    <dbReference type="NCBI Taxonomy" id="2750080"/>
    <lineage>
        <taxon>Bacteria</taxon>
        <taxon>Candidatus Sungiibacteriota</taxon>
    </lineage>
</organism>
<evidence type="ECO:0000313" key="2">
    <source>
        <dbReference type="EMBL" id="QQG45662.1"/>
    </source>
</evidence>
<feature type="transmembrane region" description="Helical" evidence="1">
    <location>
        <begin position="44"/>
        <end position="64"/>
    </location>
</feature>
<reference evidence="2 3" key="1">
    <citation type="submission" date="2020-07" db="EMBL/GenBank/DDBJ databases">
        <title>Huge and variable diversity of episymbiotic CPR bacteria and DPANN archaea in groundwater ecosystems.</title>
        <authorList>
            <person name="He C.Y."/>
            <person name="Keren R."/>
            <person name="Whittaker M."/>
            <person name="Farag I.F."/>
            <person name="Doudna J."/>
            <person name="Cate J.H.D."/>
            <person name="Banfield J.F."/>
        </authorList>
    </citation>
    <scope>NUCLEOTIDE SEQUENCE [LARGE SCALE GENOMIC DNA]</scope>
    <source>
        <strain evidence="2">NC_groundwater_541_Ag_S-0.1um_46_50</strain>
    </source>
</reference>
<gene>
    <name evidence="2" type="ORF">HYW89_01955</name>
</gene>
<keyword evidence="1" id="KW-0472">Membrane</keyword>